<comment type="caution">
    <text evidence="1">The sequence shown here is derived from an EMBL/GenBank/DDBJ whole genome shotgun (WGS) entry which is preliminary data.</text>
</comment>
<sequence>MSRITKSKPPETKTRNRLQDRLDSLVASGEISVATGLQLKVENDGLPSAVRDQLPTISKGRLDDIRDLAFDTGYWSSSDWKGVYRKLGEFGGSTTETPTCTHKAVWDIIRWTHKKAMEDYDIIMDLYYQLKGNPESVKDLQIRGVLPQRVCRFVGKDSERACDEERGDFWTSQLSSSHHGLHVLVKEILTCAQEAKENPLRAHWFGRNALQCFRTLLDARELKKPVDLMDLEGFRFLKYRVDDIARGNREASPA</sequence>
<protein>
    <submittedName>
        <fullName evidence="1">Uncharacterized protein</fullName>
    </submittedName>
</protein>
<accession>A0A8H4P7X8</accession>
<dbReference type="OrthoDB" id="5052024at2759"/>
<gene>
    <name evidence="1" type="ORF">FALBO_7409</name>
</gene>
<name>A0A8H4P7X8_9HYPO</name>
<dbReference type="Proteomes" id="UP000554235">
    <property type="component" value="Unassembled WGS sequence"/>
</dbReference>
<organism evidence="1 2">
    <name type="scientific">Fusarium albosuccineum</name>
    <dbReference type="NCBI Taxonomy" id="1237068"/>
    <lineage>
        <taxon>Eukaryota</taxon>
        <taxon>Fungi</taxon>
        <taxon>Dikarya</taxon>
        <taxon>Ascomycota</taxon>
        <taxon>Pezizomycotina</taxon>
        <taxon>Sordariomycetes</taxon>
        <taxon>Hypocreomycetidae</taxon>
        <taxon>Hypocreales</taxon>
        <taxon>Nectriaceae</taxon>
        <taxon>Fusarium</taxon>
        <taxon>Fusarium decemcellulare species complex</taxon>
    </lineage>
</organism>
<reference evidence="1 2" key="1">
    <citation type="submission" date="2020-01" db="EMBL/GenBank/DDBJ databases">
        <title>Identification and distribution of gene clusters putatively required for synthesis of sphingolipid metabolism inhibitors in phylogenetically diverse species of the filamentous fungus Fusarium.</title>
        <authorList>
            <person name="Kim H.-S."/>
            <person name="Busman M."/>
            <person name="Brown D.W."/>
            <person name="Divon H."/>
            <person name="Uhlig S."/>
            <person name="Proctor R.H."/>
        </authorList>
    </citation>
    <scope>NUCLEOTIDE SEQUENCE [LARGE SCALE GENOMIC DNA]</scope>
    <source>
        <strain evidence="1 2">NRRL 20459</strain>
    </source>
</reference>
<keyword evidence="2" id="KW-1185">Reference proteome</keyword>
<evidence type="ECO:0000313" key="1">
    <source>
        <dbReference type="EMBL" id="KAF4465734.1"/>
    </source>
</evidence>
<evidence type="ECO:0000313" key="2">
    <source>
        <dbReference type="Proteomes" id="UP000554235"/>
    </source>
</evidence>
<proteinExistence type="predicted"/>
<dbReference type="EMBL" id="JAADYS010000987">
    <property type="protein sequence ID" value="KAF4465734.1"/>
    <property type="molecule type" value="Genomic_DNA"/>
</dbReference>
<dbReference type="AlphaFoldDB" id="A0A8H4P7X8"/>